<comment type="caution">
    <text evidence="1">The sequence shown here is derived from an EMBL/GenBank/DDBJ whole genome shotgun (WGS) entry which is preliminary data.</text>
</comment>
<proteinExistence type="predicted"/>
<protein>
    <submittedName>
        <fullName evidence="1">Uncharacterized protein</fullName>
    </submittedName>
</protein>
<accession>A0ACB9E4L3</accession>
<sequence>MAGLFGCHQNENKDGELCMEMGRSPVIRVGLRSNETFSFEDSNQVEGWQGWVLVGEVEGVFGGWWWSDLRAVVHGAASTSARFSGCGSTGPVLIAEDTGVAGEKRRLTKTGMILHHVAIVLWAQSNGLLHVPTGLSSIRSIIALGSGLL</sequence>
<name>A0ACB9E4L3_CICIN</name>
<dbReference type="EMBL" id="CM042012">
    <property type="protein sequence ID" value="KAI3753625.1"/>
    <property type="molecule type" value="Genomic_DNA"/>
</dbReference>
<keyword evidence="2" id="KW-1185">Reference proteome</keyword>
<gene>
    <name evidence="1" type="ORF">L2E82_25684</name>
</gene>
<reference evidence="2" key="1">
    <citation type="journal article" date="2022" name="Mol. Ecol. Resour.">
        <title>The genomes of chicory, endive, great burdock and yacon provide insights into Asteraceae palaeo-polyploidization history and plant inulin production.</title>
        <authorList>
            <person name="Fan W."/>
            <person name="Wang S."/>
            <person name="Wang H."/>
            <person name="Wang A."/>
            <person name="Jiang F."/>
            <person name="Liu H."/>
            <person name="Zhao H."/>
            <person name="Xu D."/>
            <person name="Zhang Y."/>
        </authorList>
    </citation>
    <scope>NUCLEOTIDE SEQUENCE [LARGE SCALE GENOMIC DNA]</scope>
    <source>
        <strain evidence="2">cv. Punajuju</strain>
    </source>
</reference>
<organism evidence="1 2">
    <name type="scientific">Cichorium intybus</name>
    <name type="common">Chicory</name>
    <dbReference type="NCBI Taxonomy" id="13427"/>
    <lineage>
        <taxon>Eukaryota</taxon>
        <taxon>Viridiplantae</taxon>
        <taxon>Streptophyta</taxon>
        <taxon>Embryophyta</taxon>
        <taxon>Tracheophyta</taxon>
        <taxon>Spermatophyta</taxon>
        <taxon>Magnoliopsida</taxon>
        <taxon>eudicotyledons</taxon>
        <taxon>Gunneridae</taxon>
        <taxon>Pentapetalae</taxon>
        <taxon>asterids</taxon>
        <taxon>campanulids</taxon>
        <taxon>Asterales</taxon>
        <taxon>Asteraceae</taxon>
        <taxon>Cichorioideae</taxon>
        <taxon>Cichorieae</taxon>
        <taxon>Cichoriinae</taxon>
        <taxon>Cichorium</taxon>
    </lineage>
</organism>
<reference evidence="1 2" key="2">
    <citation type="journal article" date="2022" name="Mol. Ecol. Resour.">
        <title>The genomes of chicory, endive, great burdock and yacon provide insights into Asteraceae paleo-polyploidization history and plant inulin production.</title>
        <authorList>
            <person name="Fan W."/>
            <person name="Wang S."/>
            <person name="Wang H."/>
            <person name="Wang A."/>
            <person name="Jiang F."/>
            <person name="Liu H."/>
            <person name="Zhao H."/>
            <person name="Xu D."/>
            <person name="Zhang Y."/>
        </authorList>
    </citation>
    <scope>NUCLEOTIDE SEQUENCE [LARGE SCALE GENOMIC DNA]</scope>
    <source>
        <strain evidence="2">cv. Punajuju</strain>
        <tissue evidence="1">Leaves</tissue>
    </source>
</reference>
<evidence type="ECO:0000313" key="2">
    <source>
        <dbReference type="Proteomes" id="UP001055811"/>
    </source>
</evidence>
<dbReference type="Proteomes" id="UP001055811">
    <property type="component" value="Linkage Group LG04"/>
</dbReference>
<evidence type="ECO:0000313" key="1">
    <source>
        <dbReference type="EMBL" id="KAI3753625.1"/>
    </source>
</evidence>